<evidence type="ECO:0008006" key="4">
    <source>
        <dbReference type="Google" id="ProtNLM"/>
    </source>
</evidence>
<gene>
    <name evidence="2" type="ORF">DIC66_19440</name>
</gene>
<dbReference type="PANTHER" id="PTHR35271">
    <property type="entry name" value="ABC TRANSPORTER, SUBSTRATE-BINDING LIPOPROTEIN-RELATED"/>
    <property type="match status" value="1"/>
</dbReference>
<comment type="caution">
    <text evidence="2">The sequence shown here is derived from an EMBL/GenBank/DDBJ whole genome shotgun (WGS) entry which is preliminary data.</text>
</comment>
<evidence type="ECO:0000313" key="3">
    <source>
        <dbReference type="Proteomes" id="UP000260665"/>
    </source>
</evidence>
<sequence>MAHVPPAQPSRRCGTDVHLRQPMAVRDAAYRPASGQGLPPGWPKGRAGPDGAEPGESVPGRRPQVLLQSPGHVDPQDRTLTAVSMRLYRLCIRLWLWACLVCAGEPVLAHLVTVVYNDKTPAIQEASDSLVQELVRTGMARQDIQLLTTAEFLEASLHALDHRLIVSLGTDAFRQVTAQNSKTALIAALIPRISYERVLSESNRKNQANVSALYLDQPFTRQLDLLRLALPAVRRVGVLWGPESITQQALLTAALQGRGLELSEGLITEGQPLIGPLRSALADADVLLAVADGNVYNASSVSNILLTSYRAKTPVLAFSPAYVKAGALLSVHTTAAQASLKVASVASHYLQTGNLPASQYPADFSVSVNAYVARSLGLSLDAEALSERLHKLEKRP</sequence>
<accession>A0A3E1R792</accession>
<name>A0A3E1R792_9BURK</name>
<dbReference type="EMBL" id="QFZK01000020">
    <property type="protein sequence ID" value="RFO95187.1"/>
    <property type="molecule type" value="Genomic_DNA"/>
</dbReference>
<dbReference type="Gene3D" id="3.40.50.2300">
    <property type="match status" value="2"/>
</dbReference>
<proteinExistence type="predicted"/>
<keyword evidence="3" id="KW-1185">Reference proteome</keyword>
<dbReference type="Proteomes" id="UP000260665">
    <property type="component" value="Unassembled WGS sequence"/>
</dbReference>
<protein>
    <recommendedName>
        <fullName evidence="4">ABC transporter substrate-binding protein</fullName>
    </recommendedName>
</protein>
<dbReference type="InterPro" id="IPR007487">
    <property type="entry name" value="ABC_transpt-TYRBP-like"/>
</dbReference>
<reference evidence="2 3" key="1">
    <citation type="submission" date="2018-05" db="EMBL/GenBank/DDBJ databases">
        <title>Rhodoferax soyangensis sp.nov., isolated from an oligotrophic freshwater lake.</title>
        <authorList>
            <person name="Park M."/>
        </authorList>
    </citation>
    <scope>NUCLEOTIDE SEQUENCE [LARGE SCALE GENOMIC DNA]</scope>
    <source>
        <strain evidence="2 3">IMCC26218</strain>
    </source>
</reference>
<feature type="region of interest" description="Disordered" evidence="1">
    <location>
        <begin position="24"/>
        <end position="73"/>
    </location>
</feature>
<evidence type="ECO:0000313" key="2">
    <source>
        <dbReference type="EMBL" id="RFO95187.1"/>
    </source>
</evidence>
<dbReference type="AlphaFoldDB" id="A0A3E1R792"/>
<dbReference type="PANTHER" id="PTHR35271:SF1">
    <property type="entry name" value="ABC TRANSPORTER, SUBSTRATE-BINDING LIPOPROTEIN"/>
    <property type="match status" value="1"/>
</dbReference>
<organism evidence="2 3">
    <name type="scientific">Rhodoferax lacus</name>
    <dbReference type="NCBI Taxonomy" id="2184758"/>
    <lineage>
        <taxon>Bacteria</taxon>
        <taxon>Pseudomonadati</taxon>
        <taxon>Pseudomonadota</taxon>
        <taxon>Betaproteobacteria</taxon>
        <taxon>Burkholderiales</taxon>
        <taxon>Comamonadaceae</taxon>
        <taxon>Rhodoferax</taxon>
    </lineage>
</organism>
<evidence type="ECO:0000256" key="1">
    <source>
        <dbReference type="SAM" id="MobiDB-lite"/>
    </source>
</evidence>
<dbReference type="Pfam" id="PF04392">
    <property type="entry name" value="ABC_sub_bind"/>
    <property type="match status" value="1"/>
</dbReference>